<dbReference type="Proteomes" id="UP000001997">
    <property type="component" value="Unassembled WGS sequence"/>
</dbReference>
<feature type="transmembrane region" description="Helical" evidence="6">
    <location>
        <begin position="226"/>
        <end position="245"/>
    </location>
</feature>
<dbReference type="GeneID" id="5125249"/>
<dbReference type="GO" id="GO:1990591">
    <property type="term" value="P:asparagine transmembrane import into vacuole"/>
    <property type="evidence" value="ECO:0007669"/>
    <property type="project" value="EnsemblFungi"/>
</dbReference>
<proteinExistence type="inferred from homology"/>
<feature type="transmembrane region" description="Helical" evidence="6">
    <location>
        <begin position="331"/>
        <end position="351"/>
    </location>
</feature>
<evidence type="ECO:0000313" key="8">
    <source>
        <dbReference type="EMBL" id="EDK40394.2"/>
    </source>
</evidence>
<comment type="similarity">
    <text evidence="2">Belongs to the major facilitator superfamily.</text>
</comment>
<dbReference type="InParanoid" id="A5DMJ1"/>
<feature type="domain" description="Major facilitator superfamily (MFS) profile" evidence="7">
    <location>
        <begin position="33"/>
        <end position="541"/>
    </location>
</feature>
<dbReference type="PROSITE" id="PS50850">
    <property type="entry name" value="MFS"/>
    <property type="match status" value="1"/>
</dbReference>
<dbReference type="PANTHER" id="PTHR23501">
    <property type="entry name" value="MAJOR FACILITATOR SUPERFAMILY"/>
    <property type="match status" value="1"/>
</dbReference>
<dbReference type="GO" id="GO:0000329">
    <property type="term" value="C:fungal-type vacuole membrane"/>
    <property type="evidence" value="ECO:0007669"/>
    <property type="project" value="EnsemblFungi"/>
</dbReference>
<dbReference type="GO" id="GO:0090513">
    <property type="term" value="P:L-histidine transmembrane import into vacuole"/>
    <property type="evidence" value="ECO:0007669"/>
    <property type="project" value="EnsemblFungi"/>
</dbReference>
<keyword evidence="9" id="KW-1185">Reference proteome</keyword>
<feature type="transmembrane region" description="Helical" evidence="6">
    <location>
        <begin position="98"/>
        <end position="122"/>
    </location>
</feature>
<keyword evidence="4 6" id="KW-1133">Transmembrane helix</keyword>
<accession>A5DMJ1</accession>
<dbReference type="Gene3D" id="1.20.1720.10">
    <property type="entry name" value="Multidrug resistance protein D"/>
    <property type="match status" value="1"/>
</dbReference>
<feature type="transmembrane region" description="Helical" evidence="6">
    <location>
        <begin position="257"/>
        <end position="274"/>
    </location>
</feature>
<evidence type="ECO:0000256" key="1">
    <source>
        <dbReference type="ARBA" id="ARBA00004141"/>
    </source>
</evidence>
<dbReference type="GO" id="GO:0015174">
    <property type="term" value="F:basic amino acid transmembrane transporter activity"/>
    <property type="evidence" value="ECO:0007669"/>
    <property type="project" value="EnsemblFungi"/>
</dbReference>
<dbReference type="AlphaFoldDB" id="A5DMJ1"/>
<evidence type="ECO:0000313" key="9">
    <source>
        <dbReference type="Proteomes" id="UP000001997"/>
    </source>
</evidence>
<sequence length="541" mass="58881">MDIEAREVDPLIPNSDTHRRTGKFSSAPNFTCIEIALLLNVFLSGFDATVTASTYTTIGNEFGTARFASWITTSYLITSTAFQPLYGSLSDVVGRRVCVFFALSFFLVGCFGCSVAPTFLFLNIMRGITGIGGGGLLTLATIIHSDIIYPEKRGLFQAFQNLTLGFGSICGASLGGYISSIVGWRFCFLLQCPLTAFSILVAYSYVNNQRGFQELHISKLLTKVDLKGAVLIFLAISSQLLVLTLGGNELAWTDYRLIGLGFLSLLLTLVFIDAENKTTAVPIIKLSDYKDLFSISQLAINFLIGLAAFAYLFTLPLLFQLEFGDTASAAGFRLMLPALSTPIGGLLAGLLMERYKLLRSLAISGIFTMLVGNSLILTVTNSTRKWVLNFLLMPANLGQGLAYPSSLFTFIFAHGIEHQASSTATVYVLRSIGGVWGVTGSSLIISKLTRARISRHLKDYGLKHREVKTIVKRISQSIASIQDLPPDIKSLVLKDYVSAIKVSFLSSCSLLLGTVRQEKATDATRLNYGIGSCMRAVTYLN</sequence>
<dbReference type="RefSeq" id="XP_001483763.2">
    <property type="nucleotide sequence ID" value="XM_001483713.1"/>
</dbReference>
<name>A5DMJ1_PICGU</name>
<dbReference type="GO" id="GO:0110101">
    <property type="term" value="P:L-valine transmembrane import into vacuole"/>
    <property type="evidence" value="ECO:0007669"/>
    <property type="project" value="EnsemblFungi"/>
</dbReference>
<protein>
    <recommendedName>
        <fullName evidence="7">Major facilitator superfamily (MFS) profile domain-containing protein</fullName>
    </recommendedName>
</protein>
<feature type="transmembrane region" description="Helical" evidence="6">
    <location>
        <begin position="295"/>
        <end position="319"/>
    </location>
</feature>
<evidence type="ECO:0000256" key="2">
    <source>
        <dbReference type="ARBA" id="ARBA00008335"/>
    </source>
</evidence>
<feature type="transmembrane region" description="Helical" evidence="6">
    <location>
        <begin position="358"/>
        <end position="379"/>
    </location>
</feature>
<comment type="subcellular location">
    <subcellularLocation>
        <location evidence="1">Membrane</location>
        <topology evidence="1">Multi-pass membrane protein</topology>
    </subcellularLocation>
</comment>
<evidence type="ECO:0000256" key="3">
    <source>
        <dbReference type="ARBA" id="ARBA00022692"/>
    </source>
</evidence>
<feature type="transmembrane region" description="Helical" evidence="6">
    <location>
        <begin position="188"/>
        <end position="206"/>
    </location>
</feature>
<dbReference type="FunCoup" id="A5DMJ1">
    <property type="interactions" value="43"/>
</dbReference>
<evidence type="ECO:0000259" key="7">
    <source>
        <dbReference type="PROSITE" id="PS50850"/>
    </source>
</evidence>
<gene>
    <name evidence="8" type="ORF">PGUG_04492</name>
</gene>
<evidence type="ECO:0000256" key="4">
    <source>
        <dbReference type="ARBA" id="ARBA00022989"/>
    </source>
</evidence>
<dbReference type="OrthoDB" id="6770063at2759"/>
<dbReference type="GO" id="GO:0090518">
    <property type="term" value="P:L-arginine transmembrane import into vacuole"/>
    <property type="evidence" value="ECO:0007669"/>
    <property type="project" value="EnsemblFungi"/>
</dbReference>
<dbReference type="InterPro" id="IPR011701">
    <property type="entry name" value="MFS"/>
</dbReference>
<dbReference type="HOGENOM" id="CLU_000960_22_3_1"/>
<dbReference type="InterPro" id="IPR020846">
    <property type="entry name" value="MFS_dom"/>
</dbReference>
<dbReference type="eggNOG" id="KOG0254">
    <property type="taxonomic scope" value="Eukaryota"/>
</dbReference>
<organism evidence="8 9">
    <name type="scientific">Meyerozyma guilliermondii (strain ATCC 6260 / CBS 566 / DSM 6381 / JCM 1539 / NBRC 10279 / NRRL Y-324)</name>
    <name type="common">Yeast</name>
    <name type="synonym">Candida guilliermondii</name>
    <dbReference type="NCBI Taxonomy" id="294746"/>
    <lineage>
        <taxon>Eukaryota</taxon>
        <taxon>Fungi</taxon>
        <taxon>Dikarya</taxon>
        <taxon>Ascomycota</taxon>
        <taxon>Saccharomycotina</taxon>
        <taxon>Pichiomycetes</taxon>
        <taxon>Debaryomycetaceae</taxon>
        <taxon>Meyerozyma</taxon>
    </lineage>
</organism>
<feature type="transmembrane region" description="Helical" evidence="6">
    <location>
        <begin position="427"/>
        <end position="445"/>
    </location>
</feature>
<reference evidence="8 9" key="1">
    <citation type="journal article" date="2009" name="Nature">
        <title>Evolution of pathogenicity and sexual reproduction in eight Candida genomes.</title>
        <authorList>
            <person name="Butler G."/>
            <person name="Rasmussen M.D."/>
            <person name="Lin M.F."/>
            <person name="Santos M.A."/>
            <person name="Sakthikumar S."/>
            <person name="Munro C.A."/>
            <person name="Rheinbay E."/>
            <person name="Grabherr M."/>
            <person name="Forche A."/>
            <person name="Reedy J.L."/>
            <person name="Agrafioti I."/>
            <person name="Arnaud M.B."/>
            <person name="Bates S."/>
            <person name="Brown A.J."/>
            <person name="Brunke S."/>
            <person name="Costanzo M.C."/>
            <person name="Fitzpatrick D.A."/>
            <person name="de Groot P.W."/>
            <person name="Harris D."/>
            <person name="Hoyer L.L."/>
            <person name="Hube B."/>
            <person name="Klis F.M."/>
            <person name="Kodira C."/>
            <person name="Lennard N."/>
            <person name="Logue M.E."/>
            <person name="Martin R."/>
            <person name="Neiman A.M."/>
            <person name="Nikolaou E."/>
            <person name="Quail M.A."/>
            <person name="Quinn J."/>
            <person name="Santos M.C."/>
            <person name="Schmitzberger F.F."/>
            <person name="Sherlock G."/>
            <person name="Shah P."/>
            <person name="Silverstein K.A."/>
            <person name="Skrzypek M.S."/>
            <person name="Soll D."/>
            <person name="Staggs R."/>
            <person name="Stansfield I."/>
            <person name="Stumpf M.P."/>
            <person name="Sudbery P.E."/>
            <person name="Srikantha T."/>
            <person name="Zeng Q."/>
            <person name="Berman J."/>
            <person name="Berriman M."/>
            <person name="Heitman J."/>
            <person name="Gow N.A."/>
            <person name="Lorenz M.C."/>
            <person name="Birren B.W."/>
            <person name="Kellis M."/>
            <person name="Cuomo C.A."/>
        </authorList>
    </citation>
    <scope>NUCLEOTIDE SEQUENCE [LARGE SCALE GENOMIC DNA]</scope>
    <source>
        <strain evidence="9">ATCC 6260 / CBS 566 / DSM 6381 / JCM 1539 / NBRC 10279 / NRRL Y-324</strain>
    </source>
</reference>
<dbReference type="OMA" id="TATITFM"/>
<dbReference type="Gene3D" id="1.20.1250.20">
    <property type="entry name" value="MFS general substrate transporter like domains"/>
    <property type="match status" value="1"/>
</dbReference>
<dbReference type="GO" id="GO:0090517">
    <property type="term" value="P:L-lysine transmembrane import into vacuole"/>
    <property type="evidence" value="ECO:0007669"/>
    <property type="project" value="EnsemblFungi"/>
</dbReference>
<feature type="transmembrane region" description="Helical" evidence="6">
    <location>
        <begin position="161"/>
        <end position="182"/>
    </location>
</feature>
<dbReference type="PANTHER" id="PTHR23501:SF81">
    <property type="entry name" value="VACUOLAR BASIC AMINO ACID TRANSPORTER 2"/>
    <property type="match status" value="1"/>
</dbReference>
<keyword evidence="5 6" id="KW-0472">Membrane</keyword>
<dbReference type="SUPFAM" id="SSF103473">
    <property type="entry name" value="MFS general substrate transporter"/>
    <property type="match status" value="1"/>
</dbReference>
<evidence type="ECO:0000256" key="5">
    <source>
        <dbReference type="ARBA" id="ARBA00023136"/>
    </source>
</evidence>
<dbReference type="Pfam" id="PF07690">
    <property type="entry name" value="MFS_1"/>
    <property type="match status" value="1"/>
</dbReference>
<dbReference type="KEGG" id="pgu:PGUG_04492"/>
<dbReference type="VEuPathDB" id="FungiDB:PGUG_04492"/>
<feature type="transmembrane region" description="Helical" evidence="6">
    <location>
        <begin position="128"/>
        <end position="149"/>
    </location>
</feature>
<evidence type="ECO:0000256" key="6">
    <source>
        <dbReference type="SAM" id="Phobius"/>
    </source>
</evidence>
<dbReference type="EMBL" id="CH408159">
    <property type="protein sequence ID" value="EDK40394.2"/>
    <property type="molecule type" value="Genomic_DNA"/>
</dbReference>
<dbReference type="InterPro" id="IPR036259">
    <property type="entry name" value="MFS_trans_sf"/>
</dbReference>
<keyword evidence="3 6" id="KW-0812">Transmembrane</keyword>